<dbReference type="PANTHER" id="PTHR13522">
    <property type="entry name" value="U6 SNRNA PHOSPHODIESTERASE 1"/>
    <property type="match status" value="1"/>
</dbReference>
<evidence type="ECO:0000313" key="9">
    <source>
        <dbReference type="Proteomes" id="UP000030742"/>
    </source>
</evidence>
<keyword evidence="4 6" id="KW-0539">Nucleus</keyword>
<accession>U4UL54</accession>
<dbReference type="Gene3D" id="3.90.1140.10">
    <property type="entry name" value="Cyclic phosphodiesterase"/>
    <property type="match status" value="1"/>
</dbReference>
<dbReference type="GO" id="GO:0034477">
    <property type="term" value="P:U6 snRNA 3'-end processing"/>
    <property type="evidence" value="ECO:0007669"/>
    <property type="project" value="UniProtKB-UniRule"/>
</dbReference>
<gene>
    <name evidence="8" type="ORF">D910_08097</name>
</gene>
<dbReference type="Pfam" id="PF09749">
    <property type="entry name" value="HVSL"/>
    <property type="match status" value="1"/>
</dbReference>
<dbReference type="GO" id="GO:1990838">
    <property type="term" value="F:poly(U)-specific exoribonuclease activity, producing 3' uridine cyclic phosphate ends"/>
    <property type="evidence" value="ECO:0007669"/>
    <property type="project" value="UniProtKB-UniRule"/>
</dbReference>
<evidence type="ECO:0000256" key="5">
    <source>
        <dbReference type="ARBA" id="ARBA00029300"/>
    </source>
</evidence>
<evidence type="ECO:0000256" key="3">
    <source>
        <dbReference type="ARBA" id="ARBA00023239"/>
    </source>
</evidence>
<evidence type="ECO:0000256" key="7">
    <source>
        <dbReference type="SAM" id="MobiDB-lite"/>
    </source>
</evidence>
<comment type="similarity">
    <text evidence="6">Belongs to the 2H phosphoesterase superfamily. USB1 family.</text>
</comment>
<dbReference type="AlphaFoldDB" id="U4UL54"/>
<dbReference type="GO" id="GO:0005634">
    <property type="term" value="C:nucleus"/>
    <property type="evidence" value="ECO:0007669"/>
    <property type="project" value="UniProtKB-SubCell"/>
</dbReference>
<reference evidence="8 9" key="1">
    <citation type="journal article" date="2013" name="Genome Biol.">
        <title>Draft genome of the mountain pine beetle, Dendroctonus ponderosae Hopkins, a major forest pest.</title>
        <authorList>
            <person name="Keeling C.I."/>
            <person name="Yuen M.M."/>
            <person name="Liao N.Y."/>
            <person name="Docking T.R."/>
            <person name="Chan S.K."/>
            <person name="Taylor G.A."/>
            <person name="Palmquist D.L."/>
            <person name="Jackman S.D."/>
            <person name="Nguyen A."/>
            <person name="Li M."/>
            <person name="Henderson H."/>
            <person name="Janes J.K."/>
            <person name="Zhao Y."/>
            <person name="Pandoh P."/>
            <person name="Moore R."/>
            <person name="Sperling F.A."/>
            <person name="Huber D.P."/>
            <person name="Birol I."/>
            <person name="Jones S.J."/>
            <person name="Bohlmann J."/>
        </authorList>
    </citation>
    <scope>NUCLEOTIDE SEQUENCE</scope>
</reference>
<organism evidence="8 9">
    <name type="scientific">Dendroctonus ponderosae</name>
    <name type="common">Mountain pine beetle</name>
    <dbReference type="NCBI Taxonomy" id="77166"/>
    <lineage>
        <taxon>Eukaryota</taxon>
        <taxon>Metazoa</taxon>
        <taxon>Ecdysozoa</taxon>
        <taxon>Arthropoda</taxon>
        <taxon>Hexapoda</taxon>
        <taxon>Insecta</taxon>
        <taxon>Pterygota</taxon>
        <taxon>Neoptera</taxon>
        <taxon>Endopterygota</taxon>
        <taxon>Coleoptera</taxon>
        <taxon>Polyphaga</taxon>
        <taxon>Cucujiformia</taxon>
        <taxon>Curculionidae</taxon>
        <taxon>Scolytinae</taxon>
        <taxon>Dendroctonus</taxon>
    </lineage>
</organism>
<dbReference type="EC" id="3.1.4.-" evidence="6"/>
<keyword evidence="3" id="KW-0456">Lyase</keyword>
<dbReference type="STRING" id="77166.U4UL54"/>
<dbReference type="InterPro" id="IPR027521">
    <property type="entry name" value="Usb1"/>
</dbReference>
<feature type="compositionally biased region" description="Basic and acidic residues" evidence="7">
    <location>
        <begin position="32"/>
        <end position="43"/>
    </location>
</feature>
<protein>
    <recommendedName>
        <fullName evidence="6">U6 snRNA phosphodiesterase</fullName>
        <ecNumber evidence="6">3.1.4.-</ecNumber>
    </recommendedName>
</protein>
<dbReference type="HAMAP" id="MF_03040">
    <property type="entry name" value="USB1"/>
    <property type="match status" value="1"/>
</dbReference>
<feature type="active site" description="Proton donor/acceptor" evidence="6">
    <location>
        <position position="113"/>
    </location>
</feature>
<feature type="region of interest" description="Disordered" evidence="7">
    <location>
        <begin position="14"/>
        <end position="44"/>
    </location>
</feature>
<comment type="catalytic activity">
    <reaction evidence="5">
        <text>a 3'-end uridylyl-uridine-RNA = a 3'-end 2',3'-cyclophospho-uridine-RNA + uridine</text>
        <dbReference type="Rhea" id="RHEA:46052"/>
        <dbReference type="Rhea" id="RHEA-COMP:17384"/>
        <dbReference type="Rhea" id="RHEA-COMP:17385"/>
        <dbReference type="ChEBI" id="CHEBI:16704"/>
        <dbReference type="ChEBI" id="CHEBI:85643"/>
        <dbReference type="ChEBI" id="CHEBI:85644"/>
    </reaction>
    <physiologicalReaction direction="left-to-right" evidence="5">
        <dbReference type="Rhea" id="RHEA:46053"/>
    </physiologicalReaction>
</comment>
<feature type="active site" description="Proton donor/acceptor" evidence="6">
    <location>
        <position position="201"/>
    </location>
</feature>
<evidence type="ECO:0000256" key="6">
    <source>
        <dbReference type="HAMAP-Rule" id="MF_03040"/>
    </source>
</evidence>
<evidence type="ECO:0000256" key="1">
    <source>
        <dbReference type="ARBA" id="ARBA00022722"/>
    </source>
</evidence>
<proteinExistence type="inferred from homology"/>
<comment type="subcellular location">
    <subcellularLocation>
        <location evidence="6">Nucleus</location>
    </subcellularLocation>
</comment>
<evidence type="ECO:0000313" key="8">
    <source>
        <dbReference type="EMBL" id="ERL90750.1"/>
    </source>
</evidence>
<dbReference type="PANTHER" id="PTHR13522:SF3">
    <property type="entry name" value="U6 SNRNA PHOSPHODIESTERASE 1"/>
    <property type="match status" value="1"/>
</dbReference>
<evidence type="ECO:0000256" key="2">
    <source>
        <dbReference type="ARBA" id="ARBA00022801"/>
    </source>
</evidence>
<dbReference type="OrthoDB" id="49151at2759"/>
<dbReference type="InterPro" id="IPR009097">
    <property type="entry name" value="Cyclic_Pdiesterase"/>
</dbReference>
<keyword evidence="1 6" id="KW-0540">Nuclease</keyword>
<name>U4UL54_DENPD</name>
<dbReference type="Proteomes" id="UP000030742">
    <property type="component" value="Unassembled WGS sequence"/>
</dbReference>
<dbReference type="EMBL" id="KB632256">
    <property type="protein sequence ID" value="ERL90750.1"/>
    <property type="molecule type" value="Genomic_DNA"/>
</dbReference>
<evidence type="ECO:0000256" key="4">
    <source>
        <dbReference type="ARBA" id="ARBA00023242"/>
    </source>
</evidence>
<comment type="function">
    <text evidence="6">Phosphodiesterase responsible for the U6 snRNA 3' end processing. Acts as an exoribonuclease (RNase) responsible for trimming the poly(U) tract of the last nucleotides in the pre-U6 snRNA molecule, leading to the formation of mature U6 snRNA.</text>
</comment>
<sequence length="259" mass="30178">MSIVSSLQLLHVYDSESSEDEVPGPRVSTKRSLNEDRGPENSKKLCTRLPVPEQFVAEKPVEHIDDPCLHDGRIRTIPHERGFTETSGVRELCSFIKELVPDRLNLHVSNEFHISLSKILVIKFHWISSFVQTLKDRINPFKKFFILFDGLKVYCNEEKTRTFISLEIRCGHNTLVQLVDAVDRCLDDFELPTFYKNPSFHMSIAWCADDKQEELEPYLAQFSDKLEELKEAFDQDNWYLFAELIMCKVGNKIFQFTLQ</sequence>
<dbReference type="GO" id="GO:0016829">
    <property type="term" value="F:lyase activity"/>
    <property type="evidence" value="ECO:0007669"/>
    <property type="project" value="UniProtKB-KW"/>
</dbReference>
<keyword evidence="2 6" id="KW-0378">Hydrolase</keyword>
<dbReference type="SUPFAM" id="SSF55144">
    <property type="entry name" value="LigT-like"/>
    <property type="match status" value="1"/>
</dbReference>